<name>A0A6J8B4M3_MYTCO</name>
<dbReference type="EMBL" id="CACVKT020002597">
    <property type="protein sequence ID" value="CAC5378825.1"/>
    <property type="molecule type" value="Genomic_DNA"/>
</dbReference>
<evidence type="ECO:0000313" key="8">
    <source>
        <dbReference type="EMBL" id="CAC5378825.1"/>
    </source>
</evidence>
<keyword evidence="4" id="KW-0325">Glycoprotein</keyword>
<keyword evidence="5" id="KW-0393">Immunoglobulin domain</keyword>
<dbReference type="GO" id="GO:0005886">
    <property type="term" value="C:plasma membrane"/>
    <property type="evidence" value="ECO:0007669"/>
    <property type="project" value="TreeGrafter"/>
</dbReference>
<proteinExistence type="predicted"/>
<dbReference type="InterPro" id="IPR007110">
    <property type="entry name" value="Ig-like_dom"/>
</dbReference>
<evidence type="ECO:0000259" key="7">
    <source>
        <dbReference type="PROSITE" id="PS50835"/>
    </source>
</evidence>
<protein>
    <submittedName>
        <fullName evidence="8">NCAM</fullName>
    </submittedName>
</protein>
<gene>
    <name evidence="8" type="ORF">MCOR_14964</name>
</gene>
<keyword evidence="2 6" id="KW-0472">Membrane</keyword>
<evidence type="ECO:0000313" key="9">
    <source>
        <dbReference type="Proteomes" id="UP000507470"/>
    </source>
</evidence>
<dbReference type="Gene3D" id="2.60.40.10">
    <property type="entry name" value="Immunoglobulins"/>
    <property type="match status" value="2"/>
</dbReference>
<evidence type="ECO:0000256" key="1">
    <source>
        <dbReference type="ARBA" id="ARBA00004479"/>
    </source>
</evidence>
<evidence type="ECO:0000256" key="2">
    <source>
        <dbReference type="ARBA" id="ARBA00023136"/>
    </source>
</evidence>
<dbReference type="GO" id="GO:0050839">
    <property type="term" value="F:cell adhesion molecule binding"/>
    <property type="evidence" value="ECO:0007669"/>
    <property type="project" value="TreeGrafter"/>
</dbReference>
<dbReference type="GO" id="GO:0005911">
    <property type="term" value="C:cell-cell junction"/>
    <property type="evidence" value="ECO:0007669"/>
    <property type="project" value="TreeGrafter"/>
</dbReference>
<evidence type="ECO:0000256" key="5">
    <source>
        <dbReference type="ARBA" id="ARBA00023319"/>
    </source>
</evidence>
<dbReference type="GO" id="GO:0098609">
    <property type="term" value="P:cell-cell adhesion"/>
    <property type="evidence" value="ECO:0007669"/>
    <property type="project" value="TreeGrafter"/>
</dbReference>
<dbReference type="PROSITE" id="PS50835">
    <property type="entry name" value="IG_LIKE"/>
    <property type="match status" value="1"/>
</dbReference>
<dbReference type="SMART" id="SM00409">
    <property type="entry name" value="IG"/>
    <property type="match status" value="3"/>
</dbReference>
<dbReference type="PANTHER" id="PTHR11640">
    <property type="entry name" value="NEPHRIN"/>
    <property type="match status" value="1"/>
</dbReference>
<dbReference type="AlphaFoldDB" id="A0A6J8B4M3"/>
<sequence length="445" mass="50408">MGPNRSSSKTNRFNGEQLIPYTEGFRVNKKLDISNFNVVGSYENRTCNLVITKFSIDDEGKYKCQYVENHITNSHVYKVLLKRPPTNLKIENETQNNTLQVEEGSMLQLVCSVHSGQPKEILQWITDTAVVKEGGQNGTITYRLNASSSDHMKIFICAAFKEALYHPITKQVRLDVLDPPAVSINTTESQKKITLKCQASGDPGTYKFADWDHQSVFGKHIRYIENTRNGTLVLEKHNYQNSGIYKCSVKNGIPDMNGELYQNELVMVNYKDDDFTSTLPYGYCWQIMGSIVGVVVLLCGYSHLFCSLKRGKTMSEILHINPDSNYDEVEALNYNNAIFDHPANDADINGDNVSSIIDNNQIMLRADIVSSDDSSSFKQSGDGYENPYQSINPCDNDMHHYSNIVSYNYQNTIIWPTCLSANTPKYLKIARDGVTNPWLVIYKRK</sequence>
<evidence type="ECO:0000256" key="3">
    <source>
        <dbReference type="ARBA" id="ARBA00023157"/>
    </source>
</evidence>
<dbReference type="InterPro" id="IPR036179">
    <property type="entry name" value="Ig-like_dom_sf"/>
</dbReference>
<dbReference type="InterPro" id="IPR003599">
    <property type="entry name" value="Ig_sub"/>
</dbReference>
<feature type="transmembrane region" description="Helical" evidence="6">
    <location>
        <begin position="285"/>
        <end position="306"/>
    </location>
</feature>
<dbReference type="Proteomes" id="UP000507470">
    <property type="component" value="Unassembled WGS sequence"/>
</dbReference>
<accession>A0A6J8B4M3</accession>
<keyword evidence="9" id="KW-1185">Reference proteome</keyword>
<dbReference type="PANTHER" id="PTHR11640:SF31">
    <property type="entry name" value="IRREGULAR CHIASM C-ROUGHEST PROTEIN-RELATED"/>
    <property type="match status" value="1"/>
</dbReference>
<keyword evidence="6" id="KW-1133">Transmembrane helix</keyword>
<evidence type="ECO:0000256" key="6">
    <source>
        <dbReference type="SAM" id="Phobius"/>
    </source>
</evidence>
<comment type="subcellular location">
    <subcellularLocation>
        <location evidence="1">Membrane</location>
        <topology evidence="1">Single-pass type I membrane protein</topology>
    </subcellularLocation>
</comment>
<organism evidence="8 9">
    <name type="scientific">Mytilus coruscus</name>
    <name type="common">Sea mussel</name>
    <dbReference type="NCBI Taxonomy" id="42192"/>
    <lineage>
        <taxon>Eukaryota</taxon>
        <taxon>Metazoa</taxon>
        <taxon>Spiralia</taxon>
        <taxon>Lophotrochozoa</taxon>
        <taxon>Mollusca</taxon>
        <taxon>Bivalvia</taxon>
        <taxon>Autobranchia</taxon>
        <taxon>Pteriomorphia</taxon>
        <taxon>Mytilida</taxon>
        <taxon>Mytiloidea</taxon>
        <taxon>Mytilidae</taxon>
        <taxon>Mytilinae</taxon>
        <taxon>Mytilus</taxon>
    </lineage>
</organism>
<keyword evidence="6" id="KW-0812">Transmembrane</keyword>
<dbReference type="OrthoDB" id="6161934at2759"/>
<feature type="domain" description="Ig-like" evidence="7">
    <location>
        <begin position="85"/>
        <end position="266"/>
    </location>
</feature>
<dbReference type="SUPFAM" id="SSF48726">
    <property type="entry name" value="Immunoglobulin"/>
    <property type="match status" value="2"/>
</dbReference>
<evidence type="ECO:0000256" key="4">
    <source>
        <dbReference type="ARBA" id="ARBA00023180"/>
    </source>
</evidence>
<reference evidence="8 9" key="1">
    <citation type="submission" date="2020-06" db="EMBL/GenBank/DDBJ databases">
        <authorList>
            <person name="Li R."/>
            <person name="Bekaert M."/>
        </authorList>
    </citation>
    <scope>NUCLEOTIDE SEQUENCE [LARGE SCALE GENOMIC DNA]</scope>
    <source>
        <strain evidence="9">wild</strain>
    </source>
</reference>
<dbReference type="InterPro" id="IPR051275">
    <property type="entry name" value="Cell_adhesion_signaling"/>
</dbReference>
<keyword evidence="3" id="KW-1015">Disulfide bond</keyword>
<dbReference type="InterPro" id="IPR013783">
    <property type="entry name" value="Ig-like_fold"/>
</dbReference>